<sequence>MLAALLKVNAPCWSCAWDAVDPNLCYIGTTCSRVLAFDLRRADAPVHTWDGPRDCAMGLDAVAGSSRKQVALGYSPIHGIVALPGSKHGGRLLVANSNGLFALPSRLEQEPHCSGSWTPVASTSGSSSRSCYSLSYDAQVDCVAASFRSQDPVTRMAATEHELYDVDLDSGNWQRRRPCISVVSPQTKMAHTAVFSYETGSHRQGLFAAGVEATRMVKLWDANGDGDGEMLALSDAAAFEDIVDVSGWQWGHDHAMFASLSNTTARLYDIR</sequence>
<dbReference type="GO" id="GO:0016567">
    <property type="term" value="P:protein ubiquitination"/>
    <property type="evidence" value="ECO:0007669"/>
    <property type="project" value="InterPro"/>
</dbReference>
<dbReference type="Proteomes" id="UP001139887">
    <property type="component" value="Unassembled WGS sequence"/>
</dbReference>
<dbReference type="GO" id="GO:0005634">
    <property type="term" value="C:nucleus"/>
    <property type="evidence" value="ECO:0007669"/>
    <property type="project" value="InterPro"/>
</dbReference>
<dbReference type="GO" id="GO:0004842">
    <property type="term" value="F:ubiquitin-protein transferase activity"/>
    <property type="evidence" value="ECO:0007669"/>
    <property type="project" value="InterPro"/>
</dbReference>
<keyword evidence="2" id="KW-1185">Reference proteome</keyword>
<dbReference type="SUPFAM" id="SSF101898">
    <property type="entry name" value="NHL repeat"/>
    <property type="match status" value="1"/>
</dbReference>
<name>A0A9W8I1K4_9FUNG</name>
<proteinExistence type="predicted"/>
<dbReference type="InterPro" id="IPR037381">
    <property type="entry name" value="RFWD3"/>
</dbReference>
<evidence type="ECO:0000313" key="1">
    <source>
        <dbReference type="EMBL" id="KAJ2843740.1"/>
    </source>
</evidence>
<dbReference type="PANTHER" id="PTHR16047">
    <property type="entry name" value="RFWD3 PROTEIN"/>
    <property type="match status" value="1"/>
</dbReference>
<dbReference type="PANTHER" id="PTHR16047:SF7">
    <property type="entry name" value="E3 UBIQUITIN-PROTEIN LIGASE RFWD3"/>
    <property type="match status" value="1"/>
</dbReference>
<reference evidence="1" key="1">
    <citation type="submission" date="2022-07" db="EMBL/GenBank/DDBJ databases">
        <title>Phylogenomic reconstructions and comparative analyses of Kickxellomycotina fungi.</title>
        <authorList>
            <person name="Reynolds N.K."/>
            <person name="Stajich J.E."/>
            <person name="Barry K."/>
            <person name="Grigoriev I.V."/>
            <person name="Crous P."/>
            <person name="Smith M.E."/>
        </authorList>
    </citation>
    <scope>NUCLEOTIDE SEQUENCE</scope>
    <source>
        <strain evidence="1">NRRL 1566</strain>
    </source>
</reference>
<comment type="caution">
    <text evidence="1">The sequence shown here is derived from an EMBL/GenBank/DDBJ whole genome shotgun (WGS) entry which is preliminary data.</text>
</comment>
<accession>A0A9W8I1K4</accession>
<dbReference type="OrthoDB" id="8062037at2759"/>
<dbReference type="EMBL" id="JANBUW010001309">
    <property type="protein sequence ID" value="KAJ2843740.1"/>
    <property type="molecule type" value="Genomic_DNA"/>
</dbReference>
<evidence type="ECO:0000313" key="2">
    <source>
        <dbReference type="Proteomes" id="UP001139887"/>
    </source>
</evidence>
<dbReference type="GO" id="GO:0036297">
    <property type="term" value="P:interstrand cross-link repair"/>
    <property type="evidence" value="ECO:0007669"/>
    <property type="project" value="InterPro"/>
</dbReference>
<dbReference type="AlphaFoldDB" id="A0A9W8I1K4"/>
<gene>
    <name evidence="1" type="ORF">IWW36_005446</name>
</gene>
<organism evidence="1 2">
    <name type="scientific">Coemansia brasiliensis</name>
    <dbReference type="NCBI Taxonomy" id="2650707"/>
    <lineage>
        <taxon>Eukaryota</taxon>
        <taxon>Fungi</taxon>
        <taxon>Fungi incertae sedis</taxon>
        <taxon>Zoopagomycota</taxon>
        <taxon>Kickxellomycotina</taxon>
        <taxon>Kickxellomycetes</taxon>
        <taxon>Kickxellales</taxon>
        <taxon>Kickxellaceae</taxon>
        <taxon>Coemansia</taxon>
    </lineage>
</organism>
<protein>
    <submittedName>
        <fullName evidence="1">Uncharacterized protein</fullName>
    </submittedName>
</protein>